<sequence>MSPPNINGFQSEEKNNFVVMFHFGEDDLSLNQDIEETKSFLKCPCNTPTNTETLSDDSISVVTVTVEDNDDVVEATEAFAVPDNPEDNMETFKHTSVDIKEDIDGSYLPISLEDDLMDTKEETFQFEAADNSNVRTQPVARSRRRASPPEEDKCIKRYEHILTIVISLIALGCLLFAFLFPSDVPKGNYNFVDY</sequence>
<name>A0A834HWP8_RHYFE</name>
<organism evidence="2 3">
    <name type="scientific">Rhynchophorus ferrugineus</name>
    <name type="common">Red palm weevil</name>
    <name type="synonym">Curculio ferrugineus</name>
    <dbReference type="NCBI Taxonomy" id="354439"/>
    <lineage>
        <taxon>Eukaryota</taxon>
        <taxon>Metazoa</taxon>
        <taxon>Ecdysozoa</taxon>
        <taxon>Arthropoda</taxon>
        <taxon>Hexapoda</taxon>
        <taxon>Insecta</taxon>
        <taxon>Pterygota</taxon>
        <taxon>Neoptera</taxon>
        <taxon>Endopterygota</taxon>
        <taxon>Coleoptera</taxon>
        <taxon>Polyphaga</taxon>
        <taxon>Cucujiformia</taxon>
        <taxon>Curculionidae</taxon>
        <taxon>Dryophthorinae</taxon>
        <taxon>Rhynchophorus</taxon>
    </lineage>
</organism>
<keyword evidence="1" id="KW-0812">Transmembrane</keyword>
<proteinExistence type="predicted"/>
<accession>A0A834HWP8</accession>
<dbReference type="AlphaFoldDB" id="A0A834HWP8"/>
<evidence type="ECO:0000313" key="3">
    <source>
        <dbReference type="Proteomes" id="UP000625711"/>
    </source>
</evidence>
<reference evidence="2" key="1">
    <citation type="submission" date="2020-08" db="EMBL/GenBank/DDBJ databases">
        <title>Genome sequencing and assembly of the red palm weevil Rhynchophorus ferrugineus.</title>
        <authorList>
            <person name="Dias G.B."/>
            <person name="Bergman C.M."/>
            <person name="Manee M."/>
        </authorList>
    </citation>
    <scope>NUCLEOTIDE SEQUENCE</scope>
    <source>
        <strain evidence="2">AA-2017</strain>
        <tissue evidence="2">Whole larva</tissue>
    </source>
</reference>
<protein>
    <submittedName>
        <fullName evidence="2">Uncharacterized protein</fullName>
    </submittedName>
</protein>
<comment type="caution">
    <text evidence="2">The sequence shown here is derived from an EMBL/GenBank/DDBJ whole genome shotgun (WGS) entry which is preliminary data.</text>
</comment>
<dbReference type="Proteomes" id="UP000625711">
    <property type="component" value="Unassembled WGS sequence"/>
</dbReference>
<evidence type="ECO:0000313" key="2">
    <source>
        <dbReference type="EMBL" id="KAF7269529.1"/>
    </source>
</evidence>
<gene>
    <name evidence="2" type="ORF">GWI33_017424</name>
</gene>
<evidence type="ECO:0000256" key="1">
    <source>
        <dbReference type="SAM" id="Phobius"/>
    </source>
</evidence>
<dbReference type="EMBL" id="JAACXV010014220">
    <property type="protein sequence ID" value="KAF7269529.1"/>
    <property type="molecule type" value="Genomic_DNA"/>
</dbReference>
<keyword evidence="3" id="KW-1185">Reference proteome</keyword>
<feature type="transmembrane region" description="Helical" evidence="1">
    <location>
        <begin position="161"/>
        <end position="180"/>
    </location>
</feature>
<keyword evidence="1" id="KW-0472">Membrane</keyword>
<keyword evidence="1" id="KW-1133">Transmembrane helix</keyword>